<protein>
    <submittedName>
        <fullName evidence="1">Uncharacterized protein</fullName>
    </submittedName>
</protein>
<comment type="caution">
    <text evidence="1">The sequence shown here is derived from an EMBL/GenBank/DDBJ whole genome shotgun (WGS) entry which is preliminary data.</text>
</comment>
<dbReference type="Proteomes" id="UP001169217">
    <property type="component" value="Unassembled WGS sequence"/>
</dbReference>
<sequence length="25" mass="2651">MALLEPMAATGALLDGYVPRVLDFS</sequence>
<organism evidence="1 2">
    <name type="scientific">Colletotrichum limetticola</name>
    <dbReference type="NCBI Taxonomy" id="1209924"/>
    <lineage>
        <taxon>Eukaryota</taxon>
        <taxon>Fungi</taxon>
        <taxon>Dikarya</taxon>
        <taxon>Ascomycota</taxon>
        <taxon>Pezizomycotina</taxon>
        <taxon>Sordariomycetes</taxon>
        <taxon>Hypocreomycetidae</taxon>
        <taxon>Glomerellales</taxon>
        <taxon>Glomerellaceae</taxon>
        <taxon>Colletotrichum</taxon>
        <taxon>Colletotrichum acutatum species complex</taxon>
    </lineage>
</organism>
<evidence type="ECO:0000313" key="2">
    <source>
        <dbReference type="Proteomes" id="UP001169217"/>
    </source>
</evidence>
<evidence type="ECO:0000313" key="1">
    <source>
        <dbReference type="EMBL" id="KAK0369478.1"/>
    </source>
</evidence>
<accession>A0ABQ9PBS9</accession>
<dbReference type="EMBL" id="JARUPT010000650">
    <property type="protein sequence ID" value="KAK0369478.1"/>
    <property type="molecule type" value="Genomic_DNA"/>
</dbReference>
<name>A0ABQ9PBS9_9PEZI</name>
<reference evidence="1" key="1">
    <citation type="submission" date="2023-04" db="EMBL/GenBank/DDBJ databases">
        <title>Colletotrichum limetticola genome sequence.</title>
        <authorList>
            <person name="Baroncelli R."/>
        </authorList>
    </citation>
    <scope>NUCLEOTIDE SEQUENCE</scope>
    <source>
        <strain evidence="1">KLA-Anderson</strain>
    </source>
</reference>
<proteinExistence type="predicted"/>
<keyword evidence="2" id="KW-1185">Reference proteome</keyword>
<gene>
    <name evidence="1" type="ORF">CLIM01_13173</name>
</gene>